<proteinExistence type="predicted"/>
<evidence type="ECO:0000313" key="1">
    <source>
        <dbReference type="EMBL" id="KLU82834.1"/>
    </source>
</evidence>
<evidence type="ECO:0000313" key="2">
    <source>
        <dbReference type="EnsemblFungi" id="MAPG_01902T0"/>
    </source>
</evidence>
<dbReference type="EMBL" id="GL876967">
    <property type="protein sequence ID" value="KLU82834.1"/>
    <property type="molecule type" value="Genomic_DNA"/>
</dbReference>
<dbReference type="AlphaFoldDB" id="A0A0C4DPX2"/>
<dbReference type="VEuPathDB" id="FungiDB:MAPG_01902"/>
<accession>A0A0C4DPX2</accession>
<dbReference type="Proteomes" id="UP000011715">
    <property type="component" value="Unassembled WGS sequence"/>
</dbReference>
<dbReference type="EnsemblFungi" id="MAPG_01902T0">
    <property type="protein sequence ID" value="MAPG_01902T0"/>
    <property type="gene ID" value="MAPG_01902"/>
</dbReference>
<evidence type="ECO:0000313" key="3">
    <source>
        <dbReference type="Proteomes" id="UP000011715"/>
    </source>
</evidence>
<reference evidence="2" key="4">
    <citation type="journal article" date="2015" name="G3 (Bethesda)">
        <title>Genome sequences of three phytopathogenic species of the Magnaporthaceae family of fungi.</title>
        <authorList>
            <person name="Okagaki L.H."/>
            <person name="Nunes C.C."/>
            <person name="Sailsbery J."/>
            <person name="Clay B."/>
            <person name="Brown D."/>
            <person name="John T."/>
            <person name="Oh Y."/>
            <person name="Young N."/>
            <person name="Fitzgerald M."/>
            <person name="Haas B.J."/>
            <person name="Zeng Q."/>
            <person name="Young S."/>
            <person name="Adiconis X."/>
            <person name="Fan L."/>
            <person name="Levin J.Z."/>
            <person name="Mitchell T.K."/>
            <person name="Okubara P.A."/>
            <person name="Farman M.L."/>
            <person name="Kohn L.M."/>
            <person name="Birren B."/>
            <person name="Ma L.-J."/>
            <person name="Dean R.A."/>
        </authorList>
    </citation>
    <scope>NUCLEOTIDE SEQUENCE</scope>
    <source>
        <strain evidence="2">ATCC 64411 / 73-15</strain>
    </source>
</reference>
<sequence>MLSFDRPTGASFDTLTIAPGRPRHGWSSPASGSRLYDHYDSDLAAHIHEQTARCLQGENVNLATLGITND</sequence>
<reference evidence="1" key="3">
    <citation type="submission" date="2011-03" db="EMBL/GenBank/DDBJ databases">
        <title>Annotation of Magnaporthe poae ATCC 64411.</title>
        <authorList>
            <person name="Ma L.-J."/>
            <person name="Dead R."/>
            <person name="Young S.K."/>
            <person name="Zeng Q."/>
            <person name="Gargeya S."/>
            <person name="Fitzgerald M."/>
            <person name="Haas B."/>
            <person name="Abouelleil A."/>
            <person name="Alvarado L."/>
            <person name="Arachchi H.M."/>
            <person name="Berlin A."/>
            <person name="Brown A."/>
            <person name="Chapman S.B."/>
            <person name="Chen Z."/>
            <person name="Dunbar C."/>
            <person name="Freedman E."/>
            <person name="Gearin G."/>
            <person name="Gellesch M."/>
            <person name="Goldberg J."/>
            <person name="Griggs A."/>
            <person name="Gujja S."/>
            <person name="Heiman D."/>
            <person name="Howarth C."/>
            <person name="Larson L."/>
            <person name="Lui A."/>
            <person name="MacDonald P.J.P."/>
            <person name="Mehta T."/>
            <person name="Montmayeur A."/>
            <person name="Murphy C."/>
            <person name="Neiman D."/>
            <person name="Pearson M."/>
            <person name="Priest M."/>
            <person name="Roberts A."/>
            <person name="Saif S."/>
            <person name="Shea T."/>
            <person name="Shenoy N."/>
            <person name="Sisk P."/>
            <person name="Stolte C."/>
            <person name="Sykes S."/>
            <person name="Yandava C."/>
            <person name="Wortman J."/>
            <person name="Nusbaum C."/>
            <person name="Birren B."/>
        </authorList>
    </citation>
    <scope>NUCLEOTIDE SEQUENCE</scope>
    <source>
        <strain evidence="1">ATCC 64411</strain>
    </source>
</reference>
<protein>
    <submittedName>
        <fullName evidence="1 2">Uncharacterized protein</fullName>
    </submittedName>
</protein>
<name>A0A0C4DPX2_MAGP6</name>
<reference evidence="2" key="5">
    <citation type="submission" date="2015-06" db="UniProtKB">
        <authorList>
            <consortium name="EnsemblFungi"/>
        </authorList>
    </citation>
    <scope>IDENTIFICATION</scope>
    <source>
        <strain evidence="2">ATCC 64411</strain>
    </source>
</reference>
<organism evidence="2 3">
    <name type="scientific">Magnaporthiopsis poae (strain ATCC 64411 / 73-15)</name>
    <name type="common">Kentucky bluegrass fungus</name>
    <name type="synonym">Magnaporthe poae</name>
    <dbReference type="NCBI Taxonomy" id="644358"/>
    <lineage>
        <taxon>Eukaryota</taxon>
        <taxon>Fungi</taxon>
        <taxon>Dikarya</taxon>
        <taxon>Ascomycota</taxon>
        <taxon>Pezizomycotina</taxon>
        <taxon>Sordariomycetes</taxon>
        <taxon>Sordariomycetidae</taxon>
        <taxon>Magnaporthales</taxon>
        <taxon>Magnaporthaceae</taxon>
        <taxon>Magnaporthiopsis</taxon>
    </lineage>
</organism>
<reference evidence="3" key="1">
    <citation type="submission" date="2010-05" db="EMBL/GenBank/DDBJ databases">
        <title>The genome sequence of Magnaporthe poae strain ATCC 64411.</title>
        <authorList>
            <person name="Ma L.-J."/>
            <person name="Dead R."/>
            <person name="Young S."/>
            <person name="Zeng Q."/>
            <person name="Koehrsen M."/>
            <person name="Alvarado L."/>
            <person name="Berlin A."/>
            <person name="Chapman S.B."/>
            <person name="Chen Z."/>
            <person name="Freedman E."/>
            <person name="Gellesch M."/>
            <person name="Goldberg J."/>
            <person name="Griggs A."/>
            <person name="Gujja S."/>
            <person name="Heilman E.R."/>
            <person name="Heiman D."/>
            <person name="Hepburn T."/>
            <person name="Howarth C."/>
            <person name="Jen D."/>
            <person name="Larson L."/>
            <person name="Mehta T."/>
            <person name="Neiman D."/>
            <person name="Pearson M."/>
            <person name="Roberts A."/>
            <person name="Saif S."/>
            <person name="Shea T."/>
            <person name="Shenoy N."/>
            <person name="Sisk P."/>
            <person name="Stolte C."/>
            <person name="Sykes S."/>
            <person name="Walk T."/>
            <person name="White J."/>
            <person name="Yandava C."/>
            <person name="Haas B."/>
            <person name="Nusbaum C."/>
            <person name="Birren B."/>
        </authorList>
    </citation>
    <scope>NUCLEOTIDE SEQUENCE [LARGE SCALE GENOMIC DNA]</scope>
    <source>
        <strain evidence="3">ATCC 64411 / 73-15</strain>
    </source>
</reference>
<reference evidence="1" key="2">
    <citation type="submission" date="2010-05" db="EMBL/GenBank/DDBJ databases">
        <title>The Genome Sequence of Magnaporthe poae strain ATCC 64411.</title>
        <authorList>
            <consortium name="The Broad Institute Genome Sequencing Platform"/>
            <consortium name="Broad Institute Genome Sequencing Center for Infectious Disease"/>
            <person name="Ma L.-J."/>
            <person name="Dead R."/>
            <person name="Young S."/>
            <person name="Zeng Q."/>
            <person name="Koehrsen M."/>
            <person name="Alvarado L."/>
            <person name="Berlin A."/>
            <person name="Chapman S.B."/>
            <person name="Chen Z."/>
            <person name="Freedman E."/>
            <person name="Gellesch M."/>
            <person name="Goldberg J."/>
            <person name="Griggs A."/>
            <person name="Gujja S."/>
            <person name="Heilman E.R."/>
            <person name="Heiman D."/>
            <person name="Hepburn T."/>
            <person name="Howarth C."/>
            <person name="Jen D."/>
            <person name="Larson L."/>
            <person name="Mehta T."/>
            <person name="Neiman D."/>
            <person name="Pearson M."/>
            <person name="Roberts A."/>
            <person name="Saif S."/>
            <person name="Shea T."/>
            <person name="Shenoy N."/>
            <person name="Sisk P."/>
            <person name="Stolte C."/>
            <person name="Sykes S."/>
            <person name="Walk T."/>
            <person name="White J."/>
            <person name="Yandava C."/>
            <person name="Haas B."/>
            <person name="Nusbaum C."/>
            <person name="Birren B."/>
        </authorList>
    </citation>
    <scope>NUCLEOTIDE SEQUENCE</scope>
    <source>
        <strain evidence="1">ATCC 64411</strain>
    </source>
</reference>
<dbReference type="EMBL" id="ADBL01000475">
    <property type="status" value="NOT_ANNOTATED_CDS"/>
    <property type="molecule type" value="Genomic_DNA"/>
</dbReference>
<gene>
    <name evidence="1" type="ORF">MAPG_01902</name>
</gene>
<keyword evidence="3" id="KW-1185">Reference proteome</keyword>